<evidence type="ECO:0000256" key="9">
    <source>
        <dbReference type="PROSITE-ProRule" id="PRU00703"/>
    </source>
</evidence>
<evidence type="ECO:0000256" key="8">
    <source>
        <dbReference type="ARBA" id="ARBA00040729"/>
    </source>
</evidence>
<keyword evidence="4" id="KW-0460">Magnesium</keyword>
<dbReference type="SUPFAM" id="SSF54631">
    <property type="entry name" value="CBS-domain pair"/>
    <property type="match status" value="1"/>
</dbReference>
<dbReference type="InterPro" id="IPR000644">
    <property type="entry name" value="CBS_dom"/>
</dbReference>
<comment type="caution">
    <text evidence="11">The sequence shown here is derived from an EMBL/GenBank/DDBJ whole genome shotgun (WGS) entry which is preliminary data.</text>
</comment>
<keyword evidence="2" id="KW-0813">Transport</keyword>
<dbReference type="CDD" id="cd04590">
    <property type="entry name" value="CBS_pair_CorC_HlyC_assoc"/>
    <property type="match status" value="1"/>
</dbReference>
<dbReference type="Proteomes" id="UP001156873">
    <property type="component" value="Unassembled WGS sequence"/>
</dbReference>
<dbReference type="Gene3D" id="3.10.580.10">
    <property type="entry name" value="CBS-domain"/>
    <property type="match status" value="1"/>
</dbReference>
<evidence type="ECO:0000256" key="1">
    <source>
        <dbReference type="ARBA" id="ARBA00006337"/>
    </source>
</evidence>
<dbReference type="SUPFAM" id="SSF56176">
    <property type="entry name" value="FAD-binding/transporter-associated domain-like"/>
    <property type="match status" value="1"/>
</dbReference>
<comment type="function">
    <text evidence="7">Plays a role in the transport of magnesium and cobalt ions.</text>
</comment>
<evidence type="ECO:0000313" key="12">
    <source>
        <dbReference type="Proteomes" id="UP001156873"/>
    </source>
</evidence>
<evidence type="ECO:0000256" key="4">
    <source>
        <dbReference type="ARBA" id="ARBA00022842"/>
    </source>
</evidence>
<dbReference type="PROSITE" id="PS51371">
    <property type="entry name" value="CBS"/>
    <property type="match status" value="2"/>
</dbReference>
<dbReference type="InterPro" id="IPR005170">
    <property type="entry name" value="Transptr-assoc_dom"/>
</dbReference>
<dbReference type="PANTHER" id="PTHR22777:SF27">
    <property type="entry name" value="MAGNESIUM AND COBALT EFFLUX PROTEIN CORC"/>
    <property type="match status" value="1"/>
</dbReference>
<dbReference type="SMART" id="SM00116">
    <property type="entry name" value="CBS"/>
    <property type="match status" value="2"/>
</dbReference>
<evidence type="ECO:0000256" key="2">
    <source>
        <dbReference type="ARBA" id="ARBA00022448"/>
    </source>
</evidence>
<keyword evidence="12" id="KW-1185">Reference proteome</keyword>
<evidence type="ECO:0000256" key="3">
    <source>
        <dbReference type="ARBA" id="ARBA00022737"/>
    </source>
</evidence>
<comment type="similarity">
    <text evidence="1">Belongs to the UPF0053 family.</text>
</comment>
<dbReference type="EMBL" id="JARXRO010000020">
    <property type="protein sequence ID" value="MDH5835501.1"/>
    <property type="molecule type" value="Genomic_DNA"/>
</dbReference>
<keyword evidence="6" id="KW-0170">Cobalt</keyword>
<dbReference type="Pfam" id="PF00571">
    <property type="entry name" value="CBS"/>
    <property type="match status" value="2"/>
</dbReference>
<dbReference type="InterPro" id="IPR036318">
    <property type="entry name" value="FAD-bd_PCMH-like_sf"/>
</dbReference>
<feature type="domain" description="CBS" evidence="10">
    <location>
        <begin position="139"/>
        <end position="196"/>
    </location>
</feature>
<dbReference type="InterPro" id="IPR046342">
    <property type="entry name" value="CBS_dom_sf"/>
</dbReference>
<protein>
    <recommendedName>
        <fullName evidence="8">Magnesium and cobalt efflux protein CorC</fullName>
    </recommendedName>
</protein>
<evidence type="ECO:0000313" key="11">
    <source>
        <dbReference type="EMBL" id="MDH5835501.1"/>
    </source>
</evidence>
<dbReference type="SMART" id="SM01091">
    <property type="entry name" value="CorC_HlyC"/>
    <property type="match status" value="1"/>
</dbReference>
<organism evidence="11 12">
    <name type="scientific">Luteimonas kalidii</name>
    <dbReference type="NCBI Taxonomy" id="3042025"/>
    <lineage>
        <taxon>Bacteria</taxon>
        <taxon>Pseudomonadati</taxon>
        <taxon>Pseudomonadota</taxon>
        <taxon>Gammaproteobacteria</taxon>
        <taxon>Lysobacterales</taxon>
        <taxon>Lysobacteraceae</taxon>
        <taxon>Luteimonas</taxon>
    </lineage>
</organism>
<evidence type="ECO:0000256" key="7">
    <source>
        <dbReference type="ARBA" id="ARBA00037273"/>
    </source>
</evidence>
<dbReference type="Pfam" id="PF21917">
    <property type="entry name" value="NMB0537_N"/>
    <property type="match status" value="1"/>
</dbReference>
<evidence type="ECO:0000256" key="5">
    <source>
        <dbReference type="ARBA" id="ARBA00023122"/>
    </source>
</evidence>
<dbReference type="Pfam" id="PF03471">
    <property type="entry name" value="CorC_HlyC"/>
    <property type="match status" value="1"/>
</dbReference>
<reference evidence="11 12" key="1">
    <citation type="submission" date="2023-04" db="EMBL/GenBank/DDBJ databases">
        <title>Luteimonas sp. M1R5S59.</title>
        <authorList>
            <person name="Sun J.-Q."/>
        </authorList>
    </citation>
    <scope>NUCLEOTIDE SEQUENCE [LARGE SCALE GENOMIC DNA]</scope>
    <source>
        <strain evidence="11 12">M1R5S59</strain>
    </source>
</reference>
<evidence type="ECO:0000259" key="10">
    <source>
        <dbReference type="PROSITE" id="PS51371"/>
    </source>
</evidence>
<gene>
    <name evidence="11" type="ORF">QFW81_16435</name>
</gene>
<dbReference type="RefSeq" id="WP_280580311.1">
    <property type="nucleotide sequence ID" value="NZ_JARXRO010000020.1"/>
</dbReference>
<evidence type="ECO:0000256" key="6">
    <source>
        <dbReference type="ARBA" id="ARBA00023285"/>
    </source>
</evidence>
<sequence>MSEDDSSPSATETPEKRRTWLERLSSAISGEPSTRDDLVELLRDTHSDGLIEADTLRMMEGALAVSDMTVGDVMVSRSQMVALPADAKFLDLMRQVVESGHSRFPVHGEDKDEILGILLAKDLLRGVVADNGPGTIHELLRPAVLIPESKKLNVLLREFRQSRNHMAIVIDEYGGVAGLVTIEDVLEEIVGEIDDEHDDAEDPNALIAAQADGQYVVDALTPIADFNERFGSDFDDDEYDTIGGLVTAAIGHLPEAGEELTLGRFGFRVTRADARRLHALHVSVHAEHDAE</sequence>
<dbReference type="InterPro" id="IPR016169">
    <property type="entry name" value="FAD-bd_PCMH_sub2"/>
</dbReference>
<feature type="domain" description="CBS" evidence="10">
    <location>
        <begin position="74"/>
        <end position="134"/>
    </location>
</feature>
<dbReference type="InterPro" id="IPR054115">
    <property type="entry name" value="CorC_N"/>
</dbReference>
<dbReference type="Gene3D" id="3.30.465.10">
    <property type="match status" value="1"/>
</dbReference>
<dbReference type="InterPro" id="IPR044751">
    <property type="entry name" value="Ion_transp-like_CBS"/>
</dbReference>
<accession>A0ABT6JZ06</accession>
<keyword evidence="3" id="KW-0677">Repeat</keyword>
<keyword evidence="5 9" id="KW-0129">CBS domain</keyword>
<dbReference type="PANTHER" id="PTHR22777">
    <property type="entry name" value="HEMOLYSIN-RELATED"/>
    <property type="match status" value="1"/>
</dbReference>
<proteinExistence type="inferred from homology"/>
<name>A0ABT6JZ06_9GAMM</name>